<keyword evidence="1" id="KW-0472">Membrane</keyword>
<dbReference type="AlphaFoldDB" id="A0A1Y4DFE4"/>
<reference evidence="3" key="1">
    <citation type="submission" date="2017-04" db="EMBL/GenBank/DDBJ databases">
        <title>Function of individual gut microbiota members based on whole genome sequencing of pure cultures obtained from chicken caecum.</title>
        <authorList>
            <person name="Medvecky M."/>
            <person name="Cejkova D."/>
            <person name="Polansky O."/>
            <person name="Karasova D."/>
            <person name="Kubasova T."/>
            <person name="Cizek A."/>
            <person name="Rychlik I."/>
        </authorList>
    </citation>
    <scope>NUCLEOTIDE SEQUENCE [LARGE SCALE GENOMIC DNA]</scope>
    <source>
        <strain evidence="3">An273</strain>
    </source>
</reference>
<proteinExistence type="predicted"/>
<evidence type="ECO:0000256" key="1">
    <source>
        <dbReference type="SAM" id="Phobius"/>
    </source>
</evidence>
<dbReference type="RefSeq" id="WP_087287398.1">
    <property type="nucleotide sequence ID" value="NZ_NFJD01000001.1"/>
</dbReference>
<gene>
    <name evidence="2" type="ORF">B5F75_02455</name>
</gene>
<feature type="transmembrane region" description="Helical" evidence="1">
    <location>
        <begin position="44"/>
        <end position="62"/>
    </location>
</feature>
<accession>A0A1Y4DFE4</accession>
<dbReference type="Pfam" id="PF09527">
    <property type="entry name" value="ATPase_gene1"/>
    <property type="match status" value="1"/>
</dbReference>
<comment type="caution">
    <text evidence="2">The sequence shown here is derived from an EMBL/GenBank/DDBJ whole genome shotgun (WGS) entry which is preliminary data.</text>
</comment>
<dbReference type="OrthoDB" id="15401at2"/>
<keyword evidence="1" id="KW-1133">Transmembrane helix</keyword>
<keyword evidence="1" id="KW-0812">Transmembrane</keyword>
<dbReference type="InterPro" id="IPR032820">
    <property type="entry name" value="ATPase_put"/>
</dbReference>
<dbReference type="EMBL" id="NFJD01000001">
    <property type="protein sequence ID" value="OUO57655.1"/>
    <property type="molecule type" value="Genomic_DNA"/>
</dbReference>
<evidence type="ECO:0008006" key="4">
    <source>
        <dbReference type="Google" id="ProtNLM"/>
    </source>
</evidence>
<evidence type="ECO:0000313" key="2">
    <source>
        <dbReference type="EMBL" id="OUO57655.1"/>
    </source>
</evidence>
<protein>
    <recommendedName>
        <fullName evidence="4">ATP synthase protein I</fullName>
    </recommendedName>
</protein>
<evidence type="ECO:0000313" key="3">
    <source>
        <dbReference type="Proteomes" id="UP000196368"/>
    </source>
</evidence>
<name>A0A1Y4DFE4_9BACT</name>
<organism evidence="2 3">
    <name type="scientific">Candidatus Avelusimicrobium gallicola</name>
    <dbReference type="NCBI Taxonomy" id="2562704"/>
    <lineage>
        <taxon>Bacteria</taxon>
        <taxon>Pseudomonadati</taxon>
        <taxon>Elusimicrobiota</taxon>
        <taxon>Elusimicrobia</taxon>
        <taxon>Elusimicrobiales</taxon>
        <taxon>Elusimicrobiaceae</taxon>
        <taxon>Candidatus Avelusimicrobium</taxon>
    </lineage>
</organism>
<dbReference type="Proteomes" id="UP000196368">
    <property type="component" value="Unassembled WGS sequence"/>
</dbReference>
<keyword evidence="3" id="KW-1185">Reference proteome</keyword>
<sequence length="85" mass="9320">MALGPFTKQDHLEITTLGMEFAVSEILGAGAGYWLDQRWDTSPWMLLAGAGAGFALGMYQVIRGAGKMSRSKTNLKKVEKEDGRR</sequence>